<dbReference type="Proteomes" id="UP000805193">
    <property type="component" value="Unassembled WGS sequence"/>
</dbReference>
<proteinExistence type="predicted"/>
<keyword evidence="2" id="KW-1185">Reference proteome</keyword>
<protein>
    <submittedName>
        <fullName evidence="1">Uncharacterized protein</fullName>
    </submittedName>
</protein>
<accession>A0AC60PWS4</accession>
<evidence type="ECO:0000313" key="1">
    <source>
        <dbReference type="EMBL" id="KAG0425589.1"/>
    </source>
</evidence>
<name>A0AC60PWS4_IXOPE</name>
<evidence type="ECO:0000313" key="2">
    <source>
        <dbReference type="Proteomes" id="UP000805193"/>
    </source>
</evidence>
<reference evidence="1 2" key="1">
    <citation type="journal article" date="2020" name="Cell">
        <title>Large-Scale Comparative Analyses of Tick Genomes Elucidate Their Genetic Diversity and Vector Capacities.</title>
        <authorList>
            <consortium name="Tick Genome and Microbiome Consortium (TIGMIC)"/>
            <person name="Jia N."/>
            <person name="Wang J."/>
            <person name="Shi W."/>
            <person name="Du L."/>
            <person name="Sun Y."/>
            <person name="Zhan W."/>
            <person name="Jiang J.F."/>
            <person name="Wang Q."/>
            <person name="Zhang B."/>
            <person name="Ji P."/>
            <person name="Bell-Sakyi L."/>
            <person name="Cui X.M."/>
            <person name="Yuan T.T."/>
            <person name="Jiang B.G."/>
            <person name="Yang W.F."/>
            <person name="Lam T.T."/>
            <person name="Chang Q.C."/>
            <person name="Ding S.J."/>
            <person name="Wang X.J."/>
            <person name="Zhu J.G."/>
            <person name="Ruan X.D."/>
            <person name="Zhao L."/>
            <person name="Wei J.T."/>
            <person name="Ye R.Z."/>
            <person name="Que T.C."/>
            <person name="Du C.H."/>
            <person name="Zhou Y.H."/>
            <person name="Cheng J.X."/>
            <person name="Dai P.F."/>
            <person name="Guo W.B."/>
            <person name="Han X.H."/>
            <person name="Huang E.J."/>
            <person name="Li L.F."/>
            <person name="Wei W."/>
            <person name="Gao Y.C."/>
            <person name="Liu J.Z."/>
            <person name="Shao H.Z."/>
            <person name="Wang X."/>
            <person name="Wang C.C."/>
            <person name="Yang T.C."/>
            <person name="Huo Q.B."/>
            <person name="Li W."/>
            <person name="Chen H.Y."/>
            <person name="Chen S.E."/>
            <person name="Zhou L.G."/>
            <person name="Ni X.B."/>
            <person name="Tian J.H."/>
            <person name="Sheng Y."/>
            <person name="Liu T."/>
            <person name="Pan Y.S."/>
            <person name="Xia L.Y."/>
            <person name="Li J."/>
            <person name="Zhao F."/>
            <person name="Cao W.C."/>
        </authorList>
    </citation>
    <scope>NUCLEOTIDE SEQUENCE [LARGE SCALE GENOMIC DNA]</scope>
    <source>
        <strain evidence="1">Iper-2018</strain>
    </source>
</reference>
<sequence length="646" mass="72480">MASPSPAASAPTQIVLVQPSEAYPDQGIVHKTPEANEEASVIFAEHRYMKPALQSQLTVKHNRRRGADTTLAADDQEDTASKRSRRPSTSSICTNQSACSELRTDNIMDTGNSRAEEETNDAEHPINWQTVVYGRRKKQESSRNLSSFLEAAATNPQLKQKKDSFNVVYRSKEPYDLAGIPAAVVERNFYPKLGLNPKTCQPSQRPSIRSNKAANTISVKVYDRKLVAPLLAKTSIRAPDKTVEVVAHETMLENTCRGVVHETDPTESPQELLETIVCRTHEVLHARPLGSRGLALVTFSGTRPPRQVLYHGMVKRVTLYIPMTRVCRRCQGLGHKEIVCTRKARCQDCGCITLERHVCERKYCANCRSSAHIATDPNCPARLKANRLLQAKAKGMKSNGSQGTRGKGGAAAVNRPPEVTITEYPELQHSTPGKGRSRSASRASQQPSARETSRSLSHKPKKVSHNRSASVHRRSSSRRPGDYARALHHRNKKGYHRDENDELKSWQEEIRAIEAEAKSGKSMILQLEAELAKYKRKEEEDNKKREARKAVITKRIQETMEARRAAREGKEQERDTSRQAIVCSVPPTEEEPQPQLTPTQNASPSDWETVLRQIQLMQQQMQETQQFQQFVINKLGMNTTLPQHAH</sequence>
<gene>
    <name evidence="1" type="ORF">HPB47_027261</name>
</gene>
<comment type="caution">
    <text evidence="1">The sequence shown here is derived from an EMBL/GenBank/DDBJ whole genome shotgun (WGS) entry which is preliminary data.</text>
</comment>
<dbReference type="EMBL" id="JABSTQ010009819">
    <property type="protein sequence ID" value="KAG0425589.1"/>
    <property type="molecule type" value="Genomic_DNA"/>
</dbReference>
<organism evidence="1 2">
    <name type="scientific">Ixodes persulcatus</name>
    <name type="common">Taiga tick</name>
    <dbReference type="NCBI Taxonomy" id="34615"/>
    <lineage>
        <taxon>Eukaryota</taxon>
        <taxon>Metazoa</taxon>
        <taxon>Ecdysozoa</taxon>
        <taxon>Arthropoda</taxon>
        <taxon>Chelicerata</taxon>
        <taxon>Arachnida</taxon>
        <taxon>Acari</taxon>
        <taxon>Parasitiformes</taxon>
        <taxon>Ixodida</taxon>
        <taxon>Ixodoidea</taxon>
        <taxon>Ixodidae</taxon>
        <taxon>Ixodinae</taxon>
        <taxon>Ixodes</taxon>
    </lineage>
</organism>